<proteinExistence type="predicted"/>
<sequence length="63" mass="6514">MPIRHASFGFSPAAKLAINWSRDSIVGLVFFGAGIVVIAAPYAAMNEPARGDSDQSVGYCAAA</sequence>
<dbReference type="Proteomes" id="UP000326857">
    <property type="component" value="Unassembled WGS sequence"/>
</dbReference>
<dbReference type="AlphaFoldDB" id="A0A5E8A4B7"/>
<gene>
    <name evidence="2" type="ORF">SPHINGO391_490099</name>
</gene>
<accession>A0A5E8A4B7</accession>
<keyword evidence="1" id="KW-0472">Membrane</keyword>
<organism evidence="2 3">
    <name type="scientific">Sphingomonas aurantiaca</name>
    <dbReference type="NCBI Taxonomy" id="185949"/>
    <lineage>
        <taxon>Bacteria</taxon>
        <taxon>Pseudomonadati</taxon>
        <taxon>Pseudomonadota</taxon>
        <taxon>Alphaproteobacteria</taxon>
        <taxon>Sphingomonadales</taxon>
        <taxon>Sphingomonadaceae</taxon>
        <taxon>Sphingomonas</taxon>
    </lineage>
</organism>
<dbReference type="EMBL" id="CABVLI010000044">
    <property type="protein sequence ID" value="VVT26115.1"/>
    <property type="molecule type" value="Genomic_DNA"/>
</dbReference>
<keyword evidence="1" id="KW-0812">Transmembrane</keyword>
<protein>
    <submittedName>
        <fullName evidence="2">Uncharacterized protein</fullName>
    </submittedName>
</protein>
<reference evidence="2 3" key="1">
    <citation type="submission" date="2019-09" db="EMBL/GenBank/DDBJ databases">
        <authorList>
            <person name="Dittami M. S."/>
        </authorList>
    </citation>
    <scope>NUCLEOTIDE SEQUENCE [LARGE SCALE GENOMIC DNA]</scope>
    <source>
        <strain evidence="2">SPHINGO391</strain>
    </source>
</reference>
<evidence type="ECO:0000313" key="2">
    <source>
        <dbReference type="EMBL" id="VVT26115.1"/>
    </source>
</evidence>
<evidence type="ECO:0000313" key="3">
    <source>
        <dbReference type="Proteomes" id="UP000326857"/>
    </source>
</evidence>
<evidence type="ECO:0000256" key="1">
    <source>
        <dbReference type="SAM" id="Phobius"/>
    </source>
</evidence>
<name>A0A5E8A4B7_9SPHN</name>
<feature type="transmembrane region" description="Helical" evidence="1">
    <location>
        <begin position="25"/>
        <end position="44"/>
    </location>
</feature>
<keyword evidence="1" id="KW-1133">Transmembrane helix</keyword>